<comment type="caution">
    <text evidence="4">The sequence shown here is derived from an EMBL/GenBank/DDBJ whole genome shotgun (WGS) entry which is preliminary data.</text>
</comment>
<evidence type="ECO:0000313" key="4">
    <source>
        <dbReference type="EMBL" id="MBR9728404.1"/>
    </source>
</evidence>
<dbReference type="EMBL" id="JAAIKR010000009">
    <property type="protein sequence ID" value="MBR9728404.1"/>
    <property type="molecule type" value="Genomic_DNA"/>
</dbReference>
<dbReference type="Pfam" id="PF03459">
    <property type="entry name" value="TOBE"/>
    <property type="match status" value="1"/>
</dbReference>
<dbReference type="InterPro" id="IPR005116">
    <property type="entry name" value="Transp-assoc_OB_typ1"/>
</dbReference>
<dbReference type="Gene3D" id="2.40.50.100">
    <property type="match status" value="1"/>
</dbReference>
<dbReference type="SUPFAM" id="SSF50331">
    <property type="entry name" value="MOP-like"/>
    <property type="match status" value="1"/>
</dbReference>
<dbReference type="RefSeq" id="WP_153664862.1">
    <property type="nucleotide sequence ID" value="NZ_JAAIKR010000009.1"/>
</dbReference>
<dbReference type="InterPro" id="IPR008995">
    <property type="entry name" value="Mo/tungstate-bd_C_term_dom"/>
</dbReference>
<name>A0ABS5I303_9GAMM</name>
<dbReference type="Proteomes" id="UP000811844">
    <property type="component" value="Unassembled WGS sequence"/>
</dbReference>
<accession>A0ABS5I303</accession>
<evidence type="ECO:0000259" key="3">
    <source>
        <dbReference type="PROSITE" id="PS51866"/>
    </source>
</evidence>
<dbReference type="NCBIfam" id="TIGR00638">
    <property type="entry name" value="Mop"/>
    <property type="match status" value="1"/>
</dbReference>
<evidence type="ECO:0000256" key="2">
    <source>
        <dbReference type="PROSITE-ProRule" id="PRU01213"/>
    </source>
</evidence>
<protein>
    <submittedName>
        <fullName evidence="4">Transporter</fullName>
    </submittedName>
</protein>
<gene>
    <name evidence="4" type="ORF">G3R48_10510</name>
</gene>
<evidence type="ECO:0000256" key="1">
    <source>
        <dbReference type="ARBA" id="ARBA00022505"/>
    </source>
</evidence>
<keyword evidence="1 2" id="KW-0500">Molybdenum</keyword>
<sequence length="69" mass="7208">MKISARNTLNGKVKSITEGSVNNEVVIELAQGVEITSVVTKESCNKLGLKEGGSAYAIIKASNVMVAVD</sequence>
<proteinExistence type="predicted"/>
<dbReference type="InterPro" id="IPR004606">
    <property type="entry name" value="Mop_domain"/>
</dbReference>
<dbReference type="PROSITE" id="PS51866">
    <property type="entry name" value="MOP"/>
    <property type="match status" value="1"/>
</dbReference>
<evidence type="ECO:0000313" key="5">
    <source>
        <dbReference type="Proteomes" id="UP000811844"/>
    </source>
</evidence>
<feature type="domain" description="Mop" evidence="3">
    <location>
        <begin position="2"/>
        <end position="68"/>
    </location>
</feature>
<keyword evidence="5" id="KW-1185">Reference proteome</keyword>
<reference evidence="4 5" key="1">
    <citation type="submission" date="2020-02" db="EMBL/GenBank/DDBJ databases">
        <title>Shewanella WXL01 sp. nov., a marine bacterium isolated from green algae in Luhuitou Fringing Reef (Northern South China Sea).</title>
        <authorList>
            <person name="Wang X."/>
        </authorList>
    </citation>
    <scope>NUCLEOTIDE SEQUENCE [LARGE SCALE GENOMIC DNA]</scope>
    <source>
        <strain evidence="4 5">MCCC 1A01895</strain>
    </source>
</reference>
<organism evidence="4 5">
    <name type="scientific">Shewanella intestini</name>
    <dbReference type="NCBI Taxonomy" id="2017544"/>
    <lineage>
        <taxon>Bacteria</taxon>
        <taxon>Pseudomonadati</taxon>
        <taxon>Pseudomonadota</taxon>
        <taxon>Gammaproteobacteria</taxon>
        <taxon>Alteromonadales</taxon>
        <taxon>Shewanellaceae</taxon>
        <taxon>Shewanella</taxon>
    </lineage>
</organism>